<dbReference type="Proteomes" id="UP001060170">
    <property type="component" value="Chromosome 7"/>
</dbReference>
<dbReference type="EMBL" id="CM045871">
    <property type="protein sequence ID" value="KAI7951594.1"/>
    <property type="molecule type" value="Genomic_DNA"/>
</dbReference>
<reference evidence="1 2" key="3">
    <citation type="journal article" date="2022" name="Microbiol. Spectr.">
        <title>Folding features and dynamics of 3D genome architecture in plant fungal pathogens.</title>
        <authorList>
            <person name="Xia C."/>
        </authorList>
    </citation>
    <scope>NUCLEOTIDE SEQUENCE [LARGE SCALE GENOMIC DNA]</scope>
    <source>
        <strain evidence="1 2">93-210</strain>
    </source>
</reference>
<gene>
    <name evidence="1" type="ORF">MJO28_007278</name>
</gene>
<name>A0ACC0EE01_9BASI</name>
<evidence type="ECO:0000313" key="2">
    <source>
        <dbReference type="Proteomes" id="UP001060170"/>
    </source>
</evidence>
<sequence length="695" mass="77014">MRTRLSRIVLLLISPGWNQMAMGRQEKKFKAEGLFDLGDLGINSVPADGGSGSNTIIAIGDSNADQFRDIFTLSSDQRSVNLHLWNHQLYQFVSVSENPVIPQTVGGFVITNIVVTDINYDGRLDILVMGNTDPSDRDQATLKMEVWYGINGTSFASGIPIPSSLSSHPLVFDSQGMMTMDLLGLPSSLPSVFKVWKNLASSSTSNSSTPFVIIDPPFNTPINCKLPNPHSSAFIDLDGDCLADIFLTCEDEAGMGEQSYQIWINNKNEGFSLSRTGILPRGTKGITFADMDRDGTIDMVLSVCPTPNNCSINVAYNQQFPLCSGSSQSKSSVQCRDPQNLCTADPDFRFSFDSSQSGFTTLNIDHLFPSYKLVTELTKQDFQGPSPVTIQTGDYNLDGYPDLLVIVEPIDGKSSKEGTQGTPYLLESYLCTKINEEKGCTKEAIENHRRSFKKLSIGDHSLNSIHDAKSAFFMDINEDGSLDIVVQRSPQSPIYDHNPAARSISIFKNNFFNDAFFLKAIMLNGACSSRCQAQDGHPEYRPYGVNYAGASYKFIIQDTFGERRATAVGQVPFNMYASPTSPYSFFGLGRTNNYVENMFVGSTRHQTLHYINIEGLLPNSQLVVIPFQNPGSNWPGTWKKELYLHPADWIPYVSLSLAVATLILAIIVLVLHLNQKREDERERRRKAHTINFDAL</sequence>
<accession>A0ACC0EE01</accession>
<reference evidence="2" key="2">
    <citation type="journal article" date="2018" name="Mol. Plant Microbe Interact.">
        <title>Genome sequence resources for the wheat stripe rust pathogen (Puccinia striiformis f. sp. tritici) and the barley stripe rust pathogen (Puccinia striiformis f. sp. hordei).</title>
        <authorList>
            <person name="Xia C."/>
            <person name="Wang M."/>
            <person name="Yin C."/>
            <person name="Cornejo O.E."/>
            <person name="Hulbert S.H."/>
            <person name="Chen X."/>
        </authorList>
    </citation>
    <scope>NUCLEOTIDE SEQUENCE [LARGE SCALE GENOMIC DNA]</scope>
    <source>
        <strain evidence="2">93-210</strain>
    </source>
</reference>
<keyword evidence="2" id="KW-1185">Reference proteome</keyword>
<proteinExistence type="predicted"/>
<comment type="caution">
    <text evidence="1">The sequence shown here is derived from an EMBL/GenBank/DDBJ whole genome shotgun (WGS) entry which is preliminary data.</text>
</comment>
<protein>
    <submittedName>
        <fullName evidence="1">Uncharacterized protein</fullName>
    </submittedName>
</protein>
<organism evidence="1 2">
    <name type="scientific">Puccinia striiformis f. sp. tritici</name>
    <dbReference type="NCBI Taxonomy" id="168172"/>
    <lineage>
        <taxon>Eukaryota</taxon>
        <taxon>Fungi</taxon>
        <taxon>Dikarya</taxon>
        <taxon>Basidiomycota</taxon>
        <taxon>Pucciniomycotina</taxon>
        <taxon>Pucciniomycetes</taxon>
        <taxon>Pucciniales</taxon>
        <taxon>Pucciniaceae</taxon>
        <taxon>Puccinia</taxon>
    </lineage>
</organism>
<reference evidence="2" key="1">
    <citation type="journal article" date="2018" name="BMC Genomics">
        <title>Genomic insights into host adaptation between the wheat stripe rust pathogen (Puccinia striiformis f. sp. tritici) and the barley stripe rust pathogen (Puccinia striiformis f. sp. hordei).</title>
        <authorList>
            <person name="Xia C."/>
            <person name="Wang M."/>
            <person name="Yin C."/>
            <person name="Cornejo O.E."/>
            <person name="Hulbert S.H."/>
            <person name="Chen X."/>
        </authorList>
    </citation>
    <scope>NUCLEOTIDE SEQUENCE [LARGE SCALE GENOMIC DNA]</scope>
    <source>
        <strain evidence="2">93-210</strain>
    </source>
</reference>
<evidence type="ECO:0000313" key="1">
    <source>
        <dbReference type="EMBL" id="KAI7951594.1"/>
    </source>
</evidence>